<dbReference type="SUPFAM" id="SSF89796">
    <property type="entry name" value="CoA-transferase family III (CaiB/BaiF)"/>
    <property type="match status" value="1"/>
</dbReference>
<dbReference type="Pfam" id="PF02515">
    <property type="entry name" value="CoA_transf_3"/>
    <property type="match status" value="1"/>
</dbReference>
<dbReference type="InterPro" id="IPR003673">
    <property type="entry name" value="CoA-Trfase_fam_III"/>
</dbReference>
<protein>
    <submittedName>
        <fullName evidence="2">CoA transferase</fullName>
    </submittedName>
</protein>
<dbReference type="Gene3D" id="3.40.50.10540">
    <property type="entry name" value="Crotonobetainyl-coa:carnitine coa-transferase, domain 1"/>
    <property type="match status" value="1"/>
</dbReference>
<sequence length="394" mass="42670">MRIVDVTQIASGPYATSMLGDFGADVIKIEPIVGDPLRQIDEVFGKGESAYSFSVNRSKRAISVNLKSSEGQQILHRLLKDADVLVTSMRPSATSKLGLEYATLAPRYPRLIVCAITAYGDDGPLANNPGMDILAQARGGTMGTTGEPGRTPVKVAPAIADFLGSFLAMNGVLLGLRARDRDGVGQQVSINLLDGQVSLLANLATSHFKTGIPFMPQGGAQSNIVPYQVFRTSDGWIVVACLTQKFWPLLCRALGVPELADDARYVTNALRVKHRGTLVPYLEQIFATRTTAEWIAALEPHDVPCAPVNRLHEVFDDPQVAHNRMLLNLRHPRHGDFHTTANPIHLSRTPAAPFGYPPDIGEHTYEVLSEFGYDVAALDALRAAGVIRDASREG</sequence>
<name>A0ABY5VR32_9ACTN</name>
<gene>
    <name evidence="2" type="ORF">Dfulv_31930</name>
</gene>
<dbReference type="RefSeq" id="WP_259857513.1">
    <property type="nucleotide sequence ID" value="NZ_CP073720.1"/>
</dbReference>
<dbReference type="InterPro" id="IPR044855">
    <property type="entry name" value="CoA-Trfase_III_dom3_sf"/>
</dbReference>
<dbReference type="Gene3D" id="3.30.1540.10">
    <property type="entry name" value="formyl-coa transferase, domain 3"/>
    <property type="match status" value="1"/>
</dbReference>
<evidence type="ECO:0000313" key="2">
    <source>
        <dbReference type="EMBL" id="UWP79755.1"/>
    </source>
</evidence>
<keyword evidence="3" id="KW-1185">Reference proteome</keyword>
<evidence type="ECO:0000256" key="1">
    <source>
        <dbReference type="ARBA" id="ARBA00022679"/>
    </source>
</evidence>
<keyword evidence="1 2" id="KW-0808">Transferase</keyword>
<evidence type="ECO:0000313" key="3">
    <source>
        <dbReference type="Proteomes" id="UP001059617"/>
    </source>
</evidence>
<dbReference type="EMBL" id="CP073720">
    <property type="protein sequence ID" value="UWP79755.1"/>
    <property type="molecule type" value="Genomic_DNA"/>
</dbReference>
<proteinExistence type="predicted"/>
<dbReference type="InterPro" id="IPR050483">
    <property type="entry name" value="CoA-transferase_III_domain"/>
</dbReference>
<dbReference type="PANTHER" id="PTHR48207">
    <property type="entry name" value="SUCCINATE--HYDROXYMETHYLGLUTARATE COA-TRANSFERASE"/>
    <property type="match status" value="1"/>
</dbReference>
<dbReference type="Proteomes" id="UP001059617">
    <property type="component" value="Chromosome"/>
</dbReference>
<organism evidence="2 3">
    <name type="scientific">Dactylosporangium fulvum</name>
    <dbReference type="NCBI Taxonomy" id="53359"/>
    <lineage>
        <taxon>Bacteria</taxon>
        <taxon>Bacillati</taxon>
        <taxon>Actinomycetota</taxon>
        <taxon>Actinomycetes</taxon>
        <taxon>Micromonosporales</taxon>
        <taxon>Micromonosporaceae</taxon>
        <taxon>Dactylosporangium</taxon>
    </lineage>
</organism>
<dbReference type="InterPro" id="IPR023606">
    <property type="entry name" value="CoA-Trfase_III_dom_1_sf"/>
</dbReference>
<dbReference type="PANTHER" id="PTHR48207:SF3">
    <property type="entry name" value="SUCCINATE--HYDROXYMETHYLGLUTARATE COA-TRANSFERASE"/>
    <property type="match status" value="1"/>
</dbReference>
<dbReference type="GO" id="GO:0016740">
    <property type="term" value="F:transferase activity"/>
    <property type="evidence" value="ECO:0007669"/>
    <property type="project" value="UniProtKB-KW"/>
</dbReference>
<reference evidence="2" key="2">
    <citation type="submission" date="2022-09" db="EMBL/GenBank/DDBJ databases">
        <title>Biosynthetic gene clusters of Dactylosporangioum fulvum.</title>
        <authorList>
            <person name="Caradec T."/>
        </authorList>
    </citation>
    <scope>NUCLEOTIDE SEQUENCE</scope>
    <source>
        <strain evidence="2">NRRL B-16292</strain>
    </source>
</reference>
<accession>A0ABY5VR32</accession>
<reference evidence="2" key="1">
    <citation type="submission" date="2021-04" db="EMBL/GenBank/DDBJ databases">
        <authorList>
            <person name="Hartkoorn R.C."/>
            <person name="Beaudoing E."/>
            <person name="Hot D."/>
        </authorList>
    </citation>
    <scope>NUCLEOTIDE SEQUENCE</scope>
    <source>
        <strain evidence="2">NRRL B-16292</strain>
    </source>
</reference>